<gene>
    <name evidence="6" type="ORF">MGAL_10B001408</name>
</gene>
<keyword evidence="3 5" id="KW-1133">Transmembrane helix</keyword>
<protein>
    <submittedName>
        <fullName evidence="6">Uncharacterized protein</fullName>
    </submittedName>
</protein>
<accession>A0A8B6HL32</accession>
<dbReference type="SUPFAM" id="SSF103473">
    <property type="entry name" value="MFS general substrate transporter"/>
    <property type="match status" value="1"/>
</dbReference>
<dbReference type="EMBL" id="UYJE01010169">
    <property type="protein sequence ID" value="VDI80395.1"/>
    <property type="molecule type" value="Genomic_DNA"/>
</dbReference>
<keyword evidence="7" id="KW-1185">Reference proteome</keyword>
<reference evidence="6" key="1">
    <citation type="submission" date="2018-11" db="EMBL/GenBank/DDBJ databases">
        <authorList>
            <person name="Alioto T."/>
            <person name="Alioto T."/>
        </authorList>
    </citation>
    <scope>NUCLEOTIDE SEQUENCE</scope>
</reference>
<keyword evidence="4 5" id="KW-0472">Membrane</keyword>
<feature type="non-terminal residue" evidence="6">
    <location>
        <position position="1"/>
    </location>
</feature>
<dbReference type="OrthoDB" id="433512at2759"/>
<organism evidence="6 7">
    <name type="scientific">Mytilus galloprovincialis</name>
    <name type="common">Mediterranean mussel</name>
    <dbReference type="NCBI Taxonomy" id="29158"/>
    <lineage>
        <taxon>Eukaryota</taxon>
        <taxon>Metazoa</taxon>
        <taxon>Spiralia</taxon>
        <taxon>Lophotrochozoa</taxon>
        <taxon>Mollusca</taxon>
        <taxon>Bivalvia</taxon>
        <taxon>Autobranchia</taxon>
        <taxon>Pteriomorphia</taxon>
        <taxon>Mytilida</taxon>
        <taxon>Mytiloidea</taxon>
        <taxon>Mytilidae</taxon>
        <taxon>Mytilinae</taxon>
        <taxon>Mytilus</taxon>
    </lineage>
</organism>
<evidence type="ECO:0000256" key="3">
    <source>
        <dbReference type="ARBA" id="ARBA00022989"/>
    </source>
</evidence>
<dbReference type="Proteomes" id="UP000596742">
    <property type="component" value="Unassembled WGS sequence"/>
</dbReference>
<name>A0A8B6HL32_MYTGA</name>
<evidence type="ECO:0000313" key="6">
    <source>
        <dbReference type="EMBL" id="VDI80395.1"/>
    </source>
</evidence>
<evidence type="ECO:0000313" key="7">
    <source>
        <dbReference type="Proteomes" id="UP000596742"/>
    </source>
</evidence>
<feature type="transmembrane region" description="Helical" evidence="5">
    <location>
        <begin position="165"/>
        <end position="181"/>
    </location>
</feature>
<comment type="subcellular location">
    <subcellularLocation>
        <location evidence="1">Membrane</location>
        <topology evidence="1">Multi-pass membrane protein</topology>
    </subcellularLocation>
</comment>
<comment type="caution">
    <text evidence="6">The sequence shown here is derived from an EMBL/GenBank/DDBJ whole genome shotgun (WGS) entry which is preliminary data.</text>
</comment>
<dbReference type="GO" id="GO:0022857">
    <property type="term" value="F:transmembrane transporter activity"/>
    <property type="evidence" value="ECO:0007669"/>
    <property type="project" value="InterPro"/>
</dbReference>
<dbReference type="InterPro" id="IPR036259">
    <property type="entry name" value="MFS_trans_sf"/>
</dbReference>
<evidence type="ECO:0000256" key="5">
    <source>
        <dbReference type="SAM" id="Phobius"/>
    </source>
</evidence>
<dbReference type="InterPro" id="IPR005828">
    <property type="entry name" value="MFS_sugar_transport-like"/>
</dbReference>
<evidence type="ECO:0000256" key="1">
    <source>
        <dbReference type="ARBA" id="ARBA00004141"/>
    </source>
</evidence>
<feature type="transmembrane region" description="Helical" evidence="5">
    <location>
        <begin position="136"/>
        <end position="153"/>
    </location>
</feature>
<dbReference type="GO" id="GO:0016020">
    <property type="term" value="C:membrane"/>
    <property type="evidence" value="ECO:0007669"/>
    <property type="project" value="UniProtKB-SubCell"/>
</dbReference>
<dbReference type="Pfam" id="PF00083">
    <property type="entry name" value="Sugar_tr"/>
    <property type="match status" value="1"/>
</dbReference>
<dbReference type="PANTHER" id="PTHR24064">
    <property type="entry name" value="SOLUTE CARRIER FAMILY 22 MEMBER"/>
    <property type="match status" value="1"/>
</dbReference>
<evidence type="ECO:0000256" key="4">
    <source>
        <dbReference type="ARBA" id="ARBA00023136"/>
    </source>
</evidence>
<dbReference type="AlphaFoldDB" id="A0A8B6HL32"/>
<keyword evidence="2 5" id="KW-0812">Transmembrane</keyword>
<evidence type="ECO:0000256" key="2">
    <source>
        <dbReference type="ARBA" id="ARBA00022692"/>
    </source>
</evidence>
<dbReference type="Gene3D" id="1.20.1250.20">
    <property type="entry name" value="MFS general substrate transporter like domains"/>
    <property type="match status" value="1"/>
</dbReference>
<proteinExistence type="predicted"/>
<sequence length="182" mass="20806">MTTTTAIINKTIPPSHGEIHKYDRCHYYQFRNNTRDMMNFVCDDAIKTSQARVIFYGGVLVGDVVFGILANKMIPESSRWLLRQGKYDDAENIIQKIAKVNKKKIPARIIDEKTLETPETANMYHLFSTLEMTKRTIILLWNWIVITMVYYGVTTHTGGTLGGNVYLNFFILAIVEVPAVLI</sequence>